<dbReference type="CDD" id="cd00033">
    <property type="entry name" value="CCP"/>
    <property type="match status" value="1"/>
</dbReference>
<dbReference type="SUPFAM" id="SSF50494">
    <property type="entry name" value="Trypsin-like serine proteases"/>
    <property type="match status" value="1"/>
</dbReference>
<feature type="disulfide bond" evidence="2">
    <location>
        <begin position="75"/>
        <end position="93"/>
    </location>
</feature>
<feature type="domain" description="Sushi" evidence="6">
    <location>
        <begin position="297"/>
        <end position="367"/>
    </location>
</feature>
<dbReference type="InterPro" id="IPR001254">
    <property type="entry name" value="Trypsin_dom"/>
</dbReference>
<dbReference type="PANTHER" id="PTHR24252">
    <property type="entry name" value="ACROSIN-RELATED"/>
    <property type="match status" value="1"/>
</dbReference>
<dbReference type="InterPro" id="IPR000436">
    <property type="entry name" value="Sushi_SCR_CCP_dom"/>
</dbReference>
<keyword evidence="3" id="KW-0768">Sushi</keyword>
<feature type="domain" description="Sushi" evidence="6">
    <location>
        <begin position="249"/>
        <end position="296"/>
    </location>
</feature>
<reference evidence="7" key="1">
    <citation type="submission" date="2021-01" db="UniProtKB">
        <authorList>
            <consortium name="EnsemblMetazoa"/>
        </authorList>
    </citation>
    <scope>IDENTIFICATION</scope>
    <source>
        <strain evidence="7">DH4</strain>
    </source>
</reference>
<feature type="disulfide bond" evidence="2">
    <location>
        <begin position="31"/>
        <end position="49"/>
    </location>
</feature>
<dbReference type="Proteomes" id="UP000005203">
    <property type="component" value="Linkage group LG6"/>
</dbReference>
<feature type="disulfide bond" evidence="2">
    <location>
        <begin position="156"/>
        <end position="168"/>
    </location>
</feature>
<dbReference type="SMART" id="SM00032">
    <property type="entry name" value="CCP"/>
    <property type="match status" value="2"/>
</dbReference>
<dbReference type="Pfam" id="PF00089">
    <property type="entry name" value="Trypsin"/>
    <property type="match status" value="1"/>
</dbReference>
<dbReference type="SMART" id="SM00020">
    <property type="entry name" value="Tryp_SPc"/>
    <property type="match status" value="1"/>
</dbReference>
<reference evidence="9" key="2">
    <citation type="submission" date="2025-04" db="UniProtKB">
        <authorList>
            <consortium name="RefSeq"/>
        </authorList>
    </citation>
    <scope>IDENTIFICATION</scope>
    <source>
        <strain evidence="9">DH4</strain>
        <tissue evidence="9">Whole body</tissue>
    </source>
</reference>
<dbReference type="CDD" id="cd00112">
    <property type="entry name" value="LDLa"/>
    <property type="match status" value="4"/>
</dbReference>
<accession>A0A8B6XC91</accession>
<dbReference type="Gene3D" id="2.40.10.10">
    <property type="entry name" value="Trypsin-like serine proteases"/>
    <property type="match status" value="1"/>
</dbReference>
<accession>A0A7M7FZ02</accession>
<feature type="disulfide bond" evidence="2">
    <location>
        <begin position="68"/>
        <end position="80"/>
    </location>
</feature>
<dbReference type="CDD" id="cd00190">
    <property type="entry name" value="Tryp_SPc"/>
    <property type="match status" value="1"/>
</dbReference>
<sequence length="663" mass="73331">MKNTIITIILITKYSLVKYGYAQCGIDKFKCKDGQCIANELLCDGQANCKDESDETYIECNKPEMATCPDYTFRCSYGACIDGDAICNGIKNCIDNSDETLPNCINSSFNTSTSCAKNQFKCNNRQCIAESNLCDGIADCTDNSDETIIQCSSINCPKFFFRCDYGACIDGDLKCNGIKNCADGSDEYPRHCKEIEATTPRLIPITLTTSQSPVTIKSKSCLVPPQPINGYWKLHKSQCCTEQDGYQCENCNVKQGTWLESGAYLVYTCNSGYKLNNSGIAFCSRGEWLSIPACIEIRCAKLQSPSMFAICKHDDLPVSCFDSVLPRTTAQLTCSPGYREDTRLTSSSNVRCNNNGQWEPEPIQCIPACGISTPSSKTLIVNGTQPQITEFPWHASLYVTKNSSVSKQFICGATIIHESLLITAAHCVYDDDNKKFYDASKYDIITGNIFREYDNPLHDIKIVKKAKVKNIYNVCSYLGFDGNYAADIAILEITEPLIFSSFLVPICLDILDEISLHAGILGKVAGFGRTASSPSSQILQTIKLPIVSEDQCTSSTNDSRKYIAAYDKFCAGYANGSSVCDGDSGGGLIFEKRGQWYLKGIVSLSVGIKIVGGSRICDSYSYSLFTDLDHHMTWIQDIIVKLETHKTIPLCIERYNTKYRYNT</sequence>
<dbReference type="EnsemblMetazoa" id="XM_001120594">
    <property type="protein sequence ID" value="XP_001120594"/>
    <property type="gene ID" value="LOC724703"/>
</dbReference>
<dbReference type="InterPro" id="IPR035976">
    <property type="entry name" value="Sushi/SCR/CCP_sf"/>
</dbReference>
<keyword evidence="9" id="KW-0645">Protease</keyword>
<dbReference type="OrthoDB" id="2019384at2759"/>
<feature type="domain" description="Peptidase S1" evidence="5">
    <location>
        <begin position="380"/>
        <end position="640"/>
    </location>
</feature>
<protein>
    <submittedName>
        <fullName evidence="9">Modular serine protease</fullName>
    </submittedName>
</protein>
<dbReference type="InterPro" id="IPR036055">
    <property type="entry name" value="LDL_receptor-like_sf"/>
</dbReference>
<evidence type="ECO:0000259" key="6">
    <source>
        <dbReference type="PROSITE" id="PS50923"/>
    </source>
</evidence>
<feature type="signal peptide" evidence="4">
    <location>
        <begin position="1"/>
        <end position="22"/>
    </location>
</feature>
<evidence type="ECO:0000256" key="2">
    <source>
        <dbReference type="PROSITE-ProRule" id="PRU00124"/>
    </source>
</evidence>
<feature type="chain" id="PRO_5044659181" evidence="4">
    <location>
        <begin position="23"/>
        <end position="663"/>
    </location>
</feature>
<feature type="disulfide bond" evidence="2">
    <location>
        <begin position="115"/>
        <end position="127"/>
    </location>
</feature>
<feature type="disulfide bond" evidence="2">
    <location>
        <begin position="163"/>
        <end position="181"/>
    </location>
</feature>
<evidence type="ECO:0000256" key="1">
    <source>
        <dbReference type="ARBA" id="ARBA00023157"/>
    </source>
</evidence>
<dbReference type="Pfam" id="PF00057">
    <property type="entry name" value="Ldl_recept_a"/>
    <property type="match status" value="4"/>
</dbReference>
<dbReference type="RefSeq" id="XP_001120594.2">
    <property type="nucleotide sequence ID" value="XM_001120594.5"/>
</dbReference>
<dbReference type="PROSITE" id="PS01209">
    <property type="entry name" value="LDLRA_1"/>
    <property type="match status" value="3"/>
</dbReference>
<proteinExistence type="predicted"/>
<dbReference type="Pfam" id="PF00084">
    <property type="entry name" value="Sushi"/>
    <property type="match status" value="1"/>
</dbReference>
<dbReference type="Gene3D" id="4.10.400.10">
    <property type="entry name" value="Low-density Lipoprotein Receptor"/>
    <property type="match status" value="4"/>
</dbReference>
<dbReference type="AlphaFoldDB" id="A0A7M7FZ02"/>
<dbReference type="PROSITE" id="PS00134">
    <property type="entry name" value="TRYPSIN_HIS"/>
    <property type="match status" value="1"/>
</dbReference>
<name>A0A7M7FZ02_APIME</name>
<keyword evidence="8" id="KW-1185">Reference proteome</keyword>
<dbReference type="PROSITE" id="PS50923">
    <property type="entry name" value="SUSHI"/>
    <property type="match status" value="2"/>
</dbReference>
<dbReference type="Gene3D" id="2.10.70.10">
    <property type="entry name" value="Complement Module, domain 1"/>
    <property type="match status" value="2"/>
</dbReference>
<dbReference type="InterPro" id="IPR018114">
    <property type="entry name" value="TRYPSIN_HIS"/>
</dbReference>
<dbReference type="PROSITE" id="PS50068">
    <property type="entry name" value="LDLRA_2"/>
    <property type="match status" value="4"/>
</dbReference>
<keyword evidence="1 2" id="KW-1015">Disulfide bond</keyword>
<evidence type="ECO:0000259" key="5">
    <source>
        <dbReference type="PROSITE" id="PS50240"/>
    </source>
</evidence>
<comment type="caution">
    <text evidence="3">Lacks conserved residue(s) required for the propagation of feature annotation.</text>
</comment>
<dbReference type="PRINTS" id="PR00261">
    <property type="entry name" value="LDLRECEPTOR"/>
</dbReference>
<dbReference type="InterPro" id="IPR043504">
    <property type="entry name" value="Peptidase_S1_PA_chymotrypsin"/>
</dbReference>
<evidence type="ECO:0000256" key="4">
    <source>
        <dbReference type="SAM" id="SignalP"/>
    </source>
</evidence>
<dbReference type="SMART" id="SM00192">
    <property type="entry name" value="LDLa"/>
    <property type="match status" value="4"/>
</dbReference>
<dbReference type="SUPFAM" id="SSF57535">
    <property type="entry name" value="Complement control module/SCR domain"/>
    <property type="match status" value="1"/>
</dbReference>
<organism evidence="7">
    <name type="scientific">Apis mellifera</name>
    <name type="common">Honeybee</name>
    <dbReference type="NCBI Taxonomy" id="7460"/>
    <lineage>
        <taxon>Eukaryota</taxon>
        <taxon>Metazoa</taxon>
        <taxon>Ecdysozoa</taxon>
        <taxon>Arthropoda</taxon>
        <taxon>Hexapoda</taxon>
        <taxon>Insecta</taxon>
        <taxon>Pterygota</taxon>
        <taxon>Neoptera</taxon>
        <taxon>Endopterygota</taxon>
        <taxon>Hymenoptera</taxon>
        <taxon>Apocrita</taxon>
        <taxon>Aculeata</taxon>
        <taxon>Apoidea</taxon>
        <taxon>Anthophila</taxon>
        <taxon>Apidae</taxon>
        <taxon>Apis</taxon>
    </lineage>
</organism>
<dbReference type="InterPro" id="IPR023415">
    <property type="entry name" value="LDLR_class-A_CS"/>
</dbReference>
<feature type="disulfide bond" evidence="2">
    <location>
        <begin position="122"/>
        <end position="140"/>
    </location>
</feature>
<evidence type="ECO:0000313" key="9">
    <source>
        <dbReference type="RefSeq" id="XP_001120594.2"/>
    </source>
</evidence>
<dbReference type="InterPro" id="IPR009003">
    <property type="entry name" value="Peptidase_S1_PA"/>
</dbReference>
<evidence type="ECO:0000313" key="7">
    <source>
        <dbReference type="EnsemblMetazoa" id="XP_001120594"/>
    </source>
</evidence>
<keyword evidence="4" id="KW-0732">Signal</keyword>
<evidence type="ECO:0000256" key="3">
    <source>
        <dbReference type="PROSITE-ProRule" id="PRU00302"/>
    </source>
</evidence>
<feature type="disulfide bond" evidence="2">
    <location>
        <begin position="24"/>
        <end position="36"/>
    </location>
</feature>
<keyword evidence="9" id="KW-0378">Hydrolase</keyword>
<dbReference type="GO" id="GO:0006508">
    <property type="term" value="P:proteolysis"/>
    <property type="evidence" value="ECO:0007669"/>
    <property type="project" value="UniProtKB-KW"/>
</dbReference>
<dbReference type="GO" id="GO:0004252">
    <property type="term" value="F:serine-type endopeptidase activity"/>
    <property type="evidence" value="ECO:0007669"/>
    <property type="project" value="InterPro"/>
</dbReference>
<gene>
    <name evidence="9" type="primary">LOC724703</name>
</gene>
<dbReference type="InterPro" id="IPR002172">
    <property type="entry name" value="LDrepeatLR_classA_rpt"/>
</dbReference>
<dbReference type="PROSITE" id="PS50240">
    <property type="entry name" value="TRYPSIN_DOM"/>
    <property type="match status" value="1"/>
</dbReference>
<dbReference type="KEGG" id="ame:724703"/>
<evidence type="ECO:0000313" key="8">
    <source>
        <dbReference type="Proteomes" id="UP000005203"/>
    </source>
</evidence>
<dbReference type="SUPFAM" id="SSF57424">
    <property type="entry name" value="LDL receptor-like module"/>
    <property type="match status" value="4"/>
</dbReference>
<dbReference type="GeneID" id="724703"/>
<dbReference type="PANTHER" id="PTHR24252:SF7">
    <property type="entry name" value="HYALIN"/>
    <property type="match status" value="1"/>
</dbReference>